<evidence type="ECO:0000313" key="2">
    <source>
        <dbReference type="EMBL" id="WNZ27784.1"/>
    </source>
</evidence>
<dbReference type="EMBL" id="CP053587">
    <property type="protein sequence ID" value="WNZ27784.1"/>
    <property type="molecule type" value="Genomic_DNA"/>
</dbReference>
<organism evidence="2">
    <name type="scientific">Leptolyngbya sp. NK1-12</name>
    <dbReference type="NCBI Taxonomy" id="2547451"/>
    <lineage>
        <taxon>Bacteria</taxon>
        <taxon>Bacillati</taxon>
        <taxon>Cyanobacteriota</taxon>
        <taxon>Cyanophyceae</taxon>
        <taxon>Leptolyngbyales</taxon>
        <taxon>Leptolyngbyaceae</taxon>
        <taxon>Leptolyngbya group</taxon>
        <taxon>Leptolyngbya</taxon>
    </lineage>
</organism>
<feature type="coiled-coil region" evidence="1">
    <location>
        <begin position="152"/>
        <end position="252"/>
    </location>
</feature>
<sequence length="266" mass="28423">MEKMVVVVFDSESGAYNGLNAIKQLHQQADLAVFAVAVIAKDADGTVNVRQSADPGPIGTLFGACLGGLIGILAGPAGVAAGMTGGYVGGAMGDLDRMGINLEFLDDVSRVLTPGKAALVAHVDEYWTTPLDTAMQPLGGTVFRKVRSEVVDEQIDRDIRETQAELQALQEEYDAAAAEQKAKIQAKMDATRTKLQTKIDAANKWMKDAEQQAESKVAVLKDQAKAASDKQKAQIEKQVNEIQANLAKRQEKLKQSAASVREALTV</sequence>
<dbReference type="SUPFAM" id="SSF58113">
    <property type="entry name" value="Apolipoprotein A-I"/>
    <property type="match status" value="1"/>
</dbReference>
<dbReference type="InterPro" id="IPR009200">
    <property type="entry name" value="DUF1269_membrane"/>
</dbReference>
<gene>
    <name evidence="2" type="ORF">HJG54_33680</name>
</gene>
<protein>
    <submittedName>
        <fullName evidence="2">DUF1269 domain-containing protein</fullName>
    </submittedName>
</protein>
<accession>A0AA96WM60</accession>
<name>A0AA96WM60_9CYAN</name>
<dbReference type="Pfam" id="PF06897">
    <property type="entry name" value="DUF1269"/>
    <property type="match status" value="1"/>
</dbReference>
<reference evidence="2" key="1">
    <citation type="submission" date="2020-05" db="EMBL/GenBank/DDBJ databases">
        <authorList>
            <person name="Zhu T."/>
            <person name="Keshari N."/>
            <person name="Lu X."/>
        </authorList>
    </citation>
    <scope>NUCLEOTIDE SEQUENCE</scope>
    <source>
        <strain evidence="2">NK1-12</strain>
    </source>
</reference>
<dbReference type="RefSeq" id="WP_316436268.1">
    <property type="nucleotide sequence ID" value="NZ_CP053587.1"/>
</dbReference>
<proteinExistence type="predicted"/>
<dbReference type="AlphaFoldDB" id="A0AA96WM60"/>
<dbReference type="Gene3D" id="1.20.120.20">
    <property type="entry name" value="Apolipoprotein"/>
    <property type="match status" value="1"/>
</dbReference>
<keyword evidence="1" id="KW-0175">Coiled coil</keyword>
<evidence type="ECO:0000256" key="1">
    <source>
        <dbReference type="SAM" id="Coils"/>
    </source>
</evidence>